<evidence type="ECO:0000256" key="2">
    <source>
        <dbReference type="ARBA" id="ARBA00007866"/>
    </source>
</evidence>
<feature type="domain" description="Cytochrome oxidase subunit II transmembrane region profile" evidence="18">
    <location>
        <begin position="40"/>
        <end position="140"/>
    </location>
</feature>
<comment type="caution">
    <text evidence="19">The sequence shown here is derived from an EMBL/GenBank/DDBJ whole genome shotgun (WGS) entry which is preliminary data.</text>
</comment>
<dbReference type="Gene3D" id="1.10.287.90">
    <property type="match status" value="1"/>
</dbReference>
<keyword evidence="10 15" id="KW-0186">Copper</keyword>
<dbReference type="Proteomes" id="UP001566476">
    <property type="component" value="Unassembled WGS sequence"/>
</dbReference>
<keyword evidence="3 14" id="KW-0813">Transport</keyword>
<evidence type="ECO:0000256" key="1">
    <source>
        <dbReference type="ARBA" id="ARBA00004141"/>
    </source>
</evidence>
<dbReference type="PROSITE" id="PS00078">
    <property type="entry name" value="COX2"/>
    <property type="match status" value="1"/>
</dbReference>
<dbReference type="InterPro" id="IPR045187">
    <property type="entry name" value="CcO_II"/>
</dbReference>
<evidence type="ECO:0000256" key="16">
    <source>
        <dbReference type="SAM" id="Phobius"/>
    </source>
</evidence>
<dbReference type="InterPro" id="IPR011759">
    <property type="entry name" value="Cyt_c_oxidase_su2_TM_dom"/>
</dbReference>
<accession>A0ABV4I0K6</accession>
<dbReference type="PANTHER" id="PTHR22888">
    <property type="entry name" value="CYTOCHROME C OXIDASE, SUBUNIT II"/>
    <property type="match status" value="1"/>
</dbReference>
<comment type="catalytic activity">
    <reaction evidence="13 15">
        <text>4 Fe(II)-[cytochrome c] + O2 + 8 H(+)(in) = 4 Fe(III)-[cytochrome c] + 2 H2O + 4 H(+)(out)</text>
        <dbReference type="Rhea" id="RHEA:11436"/>
        <dbReference type="Rhea" id="RHEA-COMP:10350"/>
        <dbReference type="Rhea" id="RHEA-COMP:14399"/>
        <dbReference type="ChEBI" id="CHEBI:15377"/>
        <dbReference type="ChEBI" id="CHEBI:15378"/>
        <dbReference type="ChEBI" id="CHEBI:15379"/>
        <dbReference type="ChEBI" id="CHEBI:29033"/>
        <dbReference type="ChEBI" id="CHEBI:29034"/>
        <dbReference type="EC" id="7.1.1.9"/>
    </reaction>
</comment>
<dbReference type="InterPro" id="IPR008972">
    <property type="entry name" value="Cupredoxin"/>
</dbReference>
<dbReference type="SUPFAM" id="SSF49503">
    <property type="entry name" value="Cupredoxins"/>
    <property type="match status" value="1"/>
</dbReference>
<sequence length="312" mass="34226">MGTRDSGATRRRRPPKALVAGALTGGAALLLTGCAGDWPNASASNFFLPDASIGATDMTPRISQLWDGSWIAALVVGVLVWGLTIWCVVAYRRRKNDPELPPQVRYNMPIEILYTIVPVMMVGVLFYYVARDQQAILDTSETPEVTIQVVGKKWSWDFNYLEGNGQSAQPGVYDTGRQADLTGRDGVEEDLPTLYLPVNETVQFDLYSRDVIHSFWVPAFLMKMDMIPGSPNQFQVTPTKEGEFKGKCAELCGEYHSEMLFNVRVVSAEEYQQHLDDLAAAGQTGSLPTTLAGAEELAGVQADSVHSNEGEN</sequence>
<evidence type="ECO:0000256" key="15">
    <source>
        <dbReference type="RuleBase" id="RU004024"/>
    </source>
</evidence>
<evidence type="ECO:0000256" key="14">
    <source>
        <dbReference type="RuleBase" id="RU000456"/>
    </source>
</evidence>
<gene>
    <name evidence="19" type="primary">coxB</name>
    <name evidence="19" type="ORF">AB2L28_00690</name>
</gene>
<feature type="transmembrane region" description="Helical" evidence="16">
    <location>
        <begin position="112"/>
        <end position="130"/>
    </location>
</feature>
<evidence type="ECO:0000256" key="6">
    <source>
        <dbReference type="ARBA" id="ARBA00022723"/>
    </source>
</evidence>
<dbReference type="InterPro" id="IPR002429">
    <property type="entry name" value="CcO_II-like_C"/>
</dbReference>
<dbReference type="EMBL" id="JBGGTQ010000001">
    <property type="protein sequence ID" value="MEZ0490752.1"/>
    <property type="molecule type" value="Genomic_DNA"/>
</dbReference>
<dbReference type="InterPro" id="IPR036257">
    <property type="entry name" value="Cyt_c_oxidase_su2_TM_sf"/>
</dbReference>
<feature type="domain" description="Cytochrome oxidase subunit II copper A binding" evidence="17">
    <location>
        <begin position="142"/>
        <end position="277"/>
    </location>
</feature>
<evidence type="ECO:0000313" key="19">
    <source>
        <dbReference type="EMBL" id="MEZ0490752.1"/>
    </source>
</evidence>
<evidence type="ECO:0000259" key="17">
    <source>
        <dbReference type="PROSITE" id="PS50857"/>
    </source>
</evidence>
<dbReference type="Pfam" id="PF00116">
    <property type="entry name" value="COX2"/>
    <property type="match status" value="1"/>
</dbReference>
<dbReference type="PANTHER" id="PTHR22888:SF9">
    <property type="entry name" value="CYTOCHROME C OXIDASE SUBUNIT 2"/>
    <property type="match status" value="1"/>
</dbReference>
<evidence type="ECO:0000256" key="10">
    <source>
        <dbReference type="ARBA" id="ARBA00023008"/>
    </source>
</evidence>
<dbReference type="RefSeq" id="WP_370716800.1">
    <property type="nucleotide sequence ID" value="NZ_JBGGTQ010000001.1"/>
</dbReference>
<keyword evidence="11 16" id="KW-0472">Membrane</keyword>
<evidence type="ECO:0000256" key="5">
    <source>
        <dbReference type="ARBA" id="ARBA00022692"/>
    </source>
</evidence>
<evidence type="ECO:0000256" key="8">
    <source>
        <dbReference type="ARBA" id="ARBA00022982"/>
    </source>
</evidence>
<dbReference type="NCBIfam" id="TIGR02866">
    <property type="entry name" value="CoxB"/>
    <property type="match status" value="1"/>
</dbReference>
<dbReference type="PROSITE" id="PS51257">
    <property type="entry name" value="PROKAR_LIPOPROTEIN"/>
    <property type="match status" value="1"/>
</dbReference>
<evidence type="ECO:0000256" key="7">
    <source>
        <dbReference type="ARBA" id="ARBA00022967"/>
    </source>
</evidence>
<dbReference type="InterPro" id="IPR001505">
    <property type="entry name" value="Copper_CuA"/>
</dbReference>
<dbReference type="EC" id="7.1.1.9" evidence="15"/>
<evidence type="ECO:0000256" key="12">
    <source>
        <dbReference type="ARBA" id="ARBA00024688"/>
    </source>
</evidence>
<dbReference type="InterPro" id="IPR014222">
    <property type="entry name" value="Cyt_c_oxidase_su2"/>
</dbReference>
<keyword evidence="20" id="KW-1185">Reference proteome</keyword>
<evidence type="ECO:0000256" key="13">
    <source>
        <dbReference type="ARBA" id="ARBA00047816"/>
    </source>
</evidence>
<keyword evidence="4 14" id="KW-0679">Respiratory chain</keyword>
<keyword evidence="9 16" id="KW-1133">Transmembrane helix</keyword>
<organism evidence="19 20">
    <name type="scientific">Kineococcus mangrovi</name>
    <dbReference type="NCBI Taxonomy" id="1660183"/>
    <lineage>
        <taxon>Bacteria</taxon>
        <taxon>Bacillati</taxon>
        <taxon>Actinomycetota</taxon>
        <taxon>Actinomycetes</taxon>
        <taxon>Kineosporiales</taxon>
        <taxon>Kineosporiaceae</taxon>
        <taxon>Kineococcus</taxon>
    </lineage>
</organism>
<evidence type="ECO:0000256" key="11">
    <source>
        <dbReference type="ARBA" id="ARBA00023136"/>
    </source>
</evidence>
<dbReference type="CDD" id="cd13919">
    <property type="entry name" value="CuRO_HCO_II_like_5"/>
    <property type="match status" value="1"/>
</dbReference>
<dbReference type="Gene3D" id="2.60.40.420">
    <property type="entry name" value="Cupredoxins - blue copper proteins"/>
    <property type="match status" value="1"/>
</dbReference>
<name>A0ABV4I0K6_9ACTN</name>
<keyword evidence="5 14" id="KW-0812">Transmembrane</keyword>
<feature type="transmembrane region" description="Helical" evidence="16">
    <location>
        <begin position="70"/>
        <end position="91"/>
    </location>
</feature>
<dbReference type="PROSITE" id="PS50999">
    <property type="entry name" value="COX2_TM"/>
    <property type="match status" value="1"/>
</dbReference>
<evidence type="ECO:0000256" key="4">
    <source>
        <dbReference type="ARBA" id="ARBA00022660"/>
    </source>
</evidence>
<comment type="function">
    <text evidence="12 15">Subunits I and II form the functional core of the enzyme complex. Electrons originating in cytochrome c are transferred via heme a and Cu(A) to the binuclear center formed by heme a3 and Cu(B).</text>
</comment>
<evidence type="ECO:0000259" key="18">
    <source>
        <dbReference type="PROSITE" id="PS50999"/>
    </source>
</evidence>
<dbReference type="PROSITE" id="PS50857">
    <property type="entry name" value="COX2_CUA"/>
    <property type="match status" value="1"/>
</dbReference>
<keyword evidence="6 15" id="KW-0479">Metal-binding</keyword>
<comment type="cofactor">
    <cofactor evidence="15">
        <name>Cu cation</name>
        <dbReference type="ChEBI" id="CHEBI:23378"/>
    </cofactor>
    <text evidence="15">Binds a copper A center.</text>
</comment>
<keyword evidence="7" id="KW-1278">Translocase</keyword>
<protein>
    <recommendedName>
        <fullName evidence="15">Cytochrome c oxidase subunit 2</fullName>
        <ecNumber evidence="15">7.1.1.9</ecNumber>
    </recommendedName>
</protein>
<reference evidence="19 20" key="1">
    <citation type="submission" date="2024-07" db="EMBL/GenBank/DDBJ databases">
        <authorList>
            <person name="Thanompreechachai J."/>
            <person name="Duangmal K."/>
        </authorList>
    </citation>
    <scope>NUCLEOTIDE SEQUENCE [LARGE SCALE GENOMIC DNA]</scope>
    <source>
        <strain evidence="19 20">TBRC 1896</strain>
    </source>
</reference>
<dbReference type="SUPFAM" id="SSF81464">
    <property type="entry name" value="Cytochrome c oxidase subunit II-like, transmembrane region"/>
    <property type="match status" value="1"/>
</dbReference>
<dbReference type="PRINTS" id="PR01166">
    <property type="entry name" value="CYCOXIDASEII"/>
</dbReference>
<evidence type="ECO:0000256" key="3">
    <source>
        <dbReference type="ARBA" id="ARBA00022448"/>
    </source>
</evidence>
<proteinExistence type="inferred from homology"/>
<evidence type="ECO:0000313" key="20">
    <source>
        <dbReference type="Proteomes" id="UP001566476"/>
    </source>
</evidence>
<keyword evidence="8 14" id="KW-0249">Electron transport</keyword>
<dbReference type="Pfam" id="PF02790">
    <property type="entry name" value="COX2_TM"/>
    <property type="match status" value="1"/>
</dbReference>
<evidence type="ECO:0000256" key="9">
    <source>
        <dbReference type="ARBA" id="ARBA00022989"/>
    </source>
</evidence>
<comment type="subcellular location">
    <subcellularLocation>
        <location evidence="14">Cell membrane</location>
        <topology evidence="14">Multi-pass membrane protein</topology>
    </subcellularLocation>
    <subcellularLocation>
        <location evidence="1">Membrane</location>
        <topology evidence="1">Multi-pass membrane protein</topology>
    </subcellularLocation>
</comment>
<comment type="similarity">
    <text evidence="2 14">Belongs to the cytochrome c oxidase subunit 2 family.</text>
</comment>